<keyword evidence="2" id="KW-1185">Reference proteome</keyword>
<organism evidence="1 2">
    <name type="scientific">Rhizobium wenxiniae</name>
    <dbReference type="NCBI Taxonomy" id="1737357"/>
    <lineage>
        <taxon>Bacteria</taxon>
        <taxon>Pseudomonadati</taxon>
        <taxon>Pseudomonadota</taxon>
        <taxon>Alphaproteobacteria</taxon>
        <taxon>Hyphomicrobiales</taxon>
        <taxon>Rhizobiaceae</taxon>
        <taxon>Rhizobium/Agrobacterium group</taxon>
        <taxon>Rhizobium</taxon>
    </lineage>
</organism>
<evidence type="ECO:0000313" key="1">
    <source>
        <dbReference type="EMBL" id="MBB6164661.1"/>
    </source>
</evidence>
<dbReference type="EMBL" id="JACHEG010000006">
    <property type="protein sequence ID" value="MBB6164661.1"/>
    <property type="molecule type" value="Genomic_DNA"/>
</dbReference>
<dbReference type="RefSeq" id="WP_183995357.1">
    <property type="nucleotide sequence ID" value="NZ_BMHW01000005.1"/>
</dbReference>
<reference evidence="1 2" key="1">
    <citation type="submission" date="2020-08" db="EMBL/GenBank/DDBJ databases">
        <title>Genomic Encyclopedia of Type Strains, Phase IV (KMG-IV): sequencing the most valuable type-strain genomes for metagenomic binning, comparative biology and taxonomic classification.</title>
        <authorList>
            <person name="Goeker M."/>
        </authorList>
    </citation>
    <scope>NUCLEOTIDE SEQUENCE [LARGE SCALE GENOMIC DNA]</scope>
    <source>
        <strain evidence="1 2">DSM 100734</strain>
    </source>
</reference>
<dbReference type="AlphaFoldDB" id="A0A7W9Y9Z9"/>
<accession>A0A7W9Y9Z9</accession>
<dbReference type="Proteomes" id="UP000547879">
    <property type="component" value="Unassembled WGS sequence"/>
</dbReference>
<gene>
    <name evidence="1" type="ORF">HNQ72_004506</name>
</gene>
<sequence>MELSQINHCCWGTNHFEDNDLYAAAFEDGCCAARVGKFVTANSCLDRDSVELAAWVDGFASINTAELIPLERMEIWLMGYVPHSQPNEADIAHLQPSYSL</sequence>
<name>A0A7W9Y9Z9_9HYPH</name>
<comment type="caution">
    <text evidence="1">The sequence shown here is derived from an EMBL/GenBank/DDBJ whole genome shotgun (WGS) entry which is preliminary data.</text>
</comment>
<protein>
    <submittedName>
        <fullName evidence="1">Uncharacterized protein</fullName>
    </submittedName>
</protein>
<proteinExistence type="predicted"/>
<evidence type="ECO:0000313" key="2">
    <source>
        <dbReference type="Proteomes" id="UP000547879"/>
    </source>
</evidence>